<dbReference type="PANTHER" id="PTHR43854:SF1">
    <property type="entry name" value="INDOLEPYRUVATE OXIDOREDUCTASE SUBUNIT IORB"/>
    <property type="match status" value="1"/>
</dbReference>
<dbReference type="HOGENOM" id="CLU_087284_1_1_7"/>
<evidence type="ECO:0000313" key="3">
    <source>
        <dbReference type="EMBL" id="EHJ46968.1"/>
    </source>
</evidence>
<dbReference type="GO" id="GO:0043805">
    <property type="term" value="F:indolepyruvate ferredoxin oxidoreductase activity"/>
    <property type="evidence" value="ECO:0007669"/>
    <property type="project" value="UniProtKB-EC"/>
</dbReference>
<dbReference type="EC" id="1.2.7.8" evidence="3"/>
<evidence type="ECO:0000256" key="1">
    <source>
        <dbReference type="ARBA" id="ARBA00023002"/>
    </source>
</evidence>
<dbReference type="AlphaFoldDB" id="G7Q4A0"/>
<gene>
    <name evidence="3" type="ORF">DFW101_0954</name>
</gene>
<dbReference type="EMBL" id="CM001368">
    <property type="protein sequence ID" value="EHJ46968.1"/>
    <property type="molecule type" value="Genomic_DNA"/>
</dbReference>
<dbReference type="Pfam" id="PF01558">
    <property type="entry name" value="POR"/>
    <property type="match status" value="1"/>
</dbReference>
<dbReference type="RefSeq" id="WP_009180384.1">
    <property type="nucleotide sequence ID" value="NZ_CM001368.1"/>
</dbReference>
<dbReference type="STRING" id="694327.DFW101_0954"/>
<dbReference type="InterPro" id="IPR002869">
    <property type="entry name" value="Pyrv_flavodox_OxRed_cen"/>
</dbReference>
<dbReference type="InterPro" id="IPR019752">
    <property type="entry name" value="Pyrv/ketoisovalerate_OxRed_cat"/>
</dbReference>
<dbReference type="eggNOG" id="COG1014">
    <property type="taxonomic scope" value="Bacteria"/>
</dbReference>
<feature type="domain" description="Pyruvate/ketoisovalerate oxidoreductase catalytic" evidence="2">
    <location>
        <begin position="12"/>
        <end position="192"/>
    </location>
</feature>
<protein>
    <submittedName>
        <fullName evidence="3">Indolepyruvate ferredoxin oxidoreductase</fullName>
        <ecNumber evidence="3">1.2.7.8</ecNumber>
    </submittedName>
</protein>
<sequence length="203" mass="20665">MNRARVFLTGVGGQGTLTATTLLARTALDAGLPVTSGEIHGMAQRGGVVESTILIGGYRSPVIAPGEADVLLGFELLETLRALPMLRRGGVVVGNSEQVQPVGVCLGRECYPPLDQVLETAKGFAGRVVLVPCISLAERAGTAKAANTVLIGAAAAAGALPFDVAALARSVEKYLKPQLVALNVKALELGAEAARAAQTGQAA</sequence>
<organism evidence="3 4">
    <name type="scientific">Solidesulfovibrio carbinoliphilus subsp. oakridgensis</name>
    <dbReference type="NCBI Taxonomy" id="694327"/>
    <lineage>
        <taxon>Bacteria</taxon>
        <taxon>Pseudomonadati</taxon>
        <taxon>Thermodesulfobacteriota</taxon>
        <taxon>Desulfovibrionia</taxon>
        <taxon>Desulfovibrionales</taxon>
        <taxon>Desulfovibrionaceae</taxon>
        <taxon>Solidesulfovibrio</taxon>
    </lineage>
</organism>
<evidence type="ECO:0000259" key="2">
    <source>
        <dbReference type="Pfam" id="PF01558"/>
    </source>
</evidence>
<evidence type="ECO:0000313" key="4">
    <source>
        <dbReference type="Proteomes" id="UP000004662"/>
    </source>
</evidence>
<accession>G7Q4A0</accession>
<dbReference type="PANTHER" id="PTHR43854">
    <property type="entry name" value="INDOLEPYRUVATE OXIDOREDUCTASE SUBUNIT IORB"/>
    <property type="match status" value="1"/>
</dbReference>
<keyword evidence="4" id="KW-1185">Reference proteome</keyword>
<reference evidence="4" key="1">
    <citation type="journal article" date="2015" name="Genome Announc.">
        <title>High-Quality Draft Genome Sequence of Desulfovibrio carbinoliphilus FW-101-2B, an Organic Acid-Oxidizing Sulfate-Reducing Bacterium Isolated from Uranium(VI)-Contaminated Groundwater.</title>
        <authorList>
            <person name="Ramsay B.D."/>
            <person name="Hwang C."/>
            <person name="Woo H.L."/>
            <person name="Carroll S.L."/>
            <person name="Lucas S."/>
            <person name="Han J."/>
            <person name="Lapidus A.L."/>
            <person name="Cheng J.F."/>
            <person name="Goodwin L.A."/>
            <person name="Pitluck S."/>
            <person name="Peters L."/>
            <person name="Chertkov O."/>
            <person name="Held B."/>
            <person name="Detter J.C."/>
            <person name="Han C.S."/>
            <person name="Tapia R."/>
            <person name="Land M.L."/>
            <person name="Hauser L.J."/>
            <person name="Kyrpides N.C."/>
            <person name="Ivanova N.N."/>
            <person name="Mikhailova N."/>
            <person name="Pagani I."/>
            <person name="Woyke T."/>
            <person name="Arkin A.P."/>
            <person name="Dehal P."/>
            <person name="Chivian D."/>
            <person name="Criddle C.S."/>
            <person name="Wu W."/>
            <person name="Chakraborty R."/>
            <person name="Hazen T.C."/>
            <person name="Fields M.W."/>
        </authorList>
    </citation>
    <scope>NUCLEOTIDE SEQUENCE [LARGE SCALE GENOMIC DNA]</scope>
    <source>
        <strain evidence="4">FW-101-2B</strain>
    </source>
</reference>
<dbReference type="SUPFAM" id="SSF53323">
    <property type="entry name" value="Pyruvate-ferredoxin oxidoreductase, PFOR, domain III"/>
    <property type="match status" value="1"/>
</dbReference>
<dbReference type="OrthoDB" id="9800445at2"/>
<dbReference type="Proteomes" id="UP000004662">
    <property type="component" value="Chromosome"/>
</dbReference>
<proteinExistence type="predicted"/>
<name>G7Q4A0_9BACT</name>
<keyword evidence="1 3" id="KW-0560">Oxidoreductase</keyword>
<dbReference type="Gene3D" id="3.40.920.10">
    <property type="entry name" value="Pyruvate-ferredoxin oxidoreductase, PFOR, domain III"/>
    <property type="match status" value="1"/>
</dbReference>
<dbReference type="InterPro" id="IPR052198">
    <property type="entry name" value="IorB_Oxidoreductase"/>
</dbReference>